<dbReference type="HOGENOM" id="CLU_114342_3_2_10"/>
<keyword evidence="7 11" id="KW-0472">Membrane</keyword>
<dbReference type="GO" id="GO:0140114">
    <property type="term" value="P:cellular detoxification of fluoride"/>
    <property type="evidence" value="ECO:0007669"/>
    <property type="project" value="UniProtKB-UniRule"/>
</dbReference>
<evidence type="ECO:0000256" key="10">
    <source>
        <dbReference type="ARBA" id="ARBA00035585"/>
    </source>
</evidence>
<dbReference type="KEGG" id="pph:Ppha_2802"/>
<gene>
    <name evidence="11" type="primary">fluC</name>
    <name evidence="11" type="synonym">crcB</name>
    <name evidence="12" type="ordered locus">Ppha_2802</name>
</gene>
<keyword evidence="5 11" id="KW-1133">Transmembrane helix</keyword>
<dbReference type="eggNOG" id="COG0239">
    <property type="taxonomic scope" value="Bacteria"/>
</dbReference>
<comment type="function">
    <text evidence="11">Fluoride-specific ion channel. Important for reducing fluoride concentration in the cell, thus reducing its toxicity.</text>
</comment>
<keyword evidence="11" id="KW-0915">Sodium</keyword>
<sequence length="127" mass="13377" precursor="true">MKQAGAVLLVGVGGFIGSMARYLVALTFVPLVPGFPFATLTVNLLGSFLIGFLSELAVSTTLVSPEARLLLVTGFCGGFTTFSAYMFENAALLKDGQLFYAGIYLVGTIIGGFVALYTGTLFAKLWT</sequence>
<evidence type="ECO:0000313" key="12">
    <source>
        <dbReference type="EMBL" id="ACF44951.1"/>
    </source>
</evidence>
<evidence type="ECO:0000256" key="4">
    <source>
        <dbReference type="ARBA" id="ARBA00022692"/>
    </source>
</evidence>
<feature type="transmembrane region" description="Helical" evidence="11">
    <location>
        <begin position="35"/>
        <end position="57"/>
    </location>
</feature>
<feature type="transmembrane region" description="Helical" evidence="11">
    <location>
        <begin position="99"/>
        <end position="123"/>
    </location>
</feature>
<evidence type="ECO:0000256" key="7">
    <source>
        <dbReference type="ARBA" id="ARBA00023136"/>
    </source>
</evidence>
<feature type="transmembrane region" description="Helical" evidence="11">
    <location>
        <begin position="69"/>
        <end position="87"/>
    </location>
</feature>
<dbReference type="GO" id="GO:0046872">
    <property type="term" value="F:metal ion binding"/>
    <property type="evidence" value="ECO:0007669"/>
    <property type="project" value="UniProtKB-KW"/>
</dbReference>
<accession>B4SGW3</accession>
<evidence type="ECO:0000256" key="9">
    <source>
        <dbReference type="ARBA" id="ARBA00035120"/>
    </source>
</evidence>
<comment type="subcellular location">
    <subcellularLocation>
        <location evidence="11">Cell inner membrane</location>
        <topology evidence="11">Multi-pass membrane protein</topology>
    </subcellularLocation>
    <subcellularLocation>
        <location evidence="1">Cell membrane</location>
        <topology evidence="1">Multi-pass membrane protein</topology>
    </subcellularLocation>
</comment>
<keyword evidence="6 11" id="KW-0406">Ion transport</keyword>
<reference evidence="12 13" key="1">
    <citation type="submission" date="2008-06" db="EMBL/GenBank/DDBJ databases">
        <title>Complete sequence of Pelodictyon phaeoclathratiforme BU-1.</title>
        <authorList>
            <consortium name="US DOE Joint Genome Institute"/>
            <person name="Lucas S."/>
            <person name="Copeland A."/>
            <person name="Lapidus A."/>
            <person name="Glavina del Rio T."/>
            <person name="Dalin E."/>
            <person name="Tice H."/>
            <person name="Bruce D."/>
            <person name="Goodwin L."/>
            <person name="Pitluck S."/>
            <person name="Schmutz J."/>
            <person name="Larimer F."/>
            <person name="Land M."/>
            <person name="Hauser L."/>
            <person name="Kyrpides N."/>
            <person name="Mikhailova N."/>
            <person name="Liu Z."/>
            <person name="Li T."/>
            <person name="Zhao F."/>
            <person name="Overmann J."/>
            <person name="Bryant D.A."/>
            <person name="Richardson P."/>
        </authorList>
    </citation>
    <scope>NUCLEOTIDE SEQUENCE [LARGE SCALE GENOMIC DNA]</scope>
    <source>
        <strain evidence="13">DSM 5477 / BU-1</strain>
    </source>
</reference>
<comment type="activity regulation">
    <text evidence="11">Na(+) is not transported, but it plays an essential structural role and its presence is essential for fluoride channel function.</text>
</comment>
<dbReference type="InterPro" id="IPR003691">
    <property type="entry name" value="FluC"/>
</dbReference>
<dbReference type="HAMAP" id="MF_00454">
    <property type="entry name" value="FluC"/>
    <property type="match status" value="1"/>
</dbReference>
<dbReference type="GO" id="GO:0062054">
    <property type="term" value="F:fluoride channel activity"/>
    <property type="evidence" value="ECO:0007669"/>
    <property type="project" value="UniProtKB-UniRule"/>
</dbReference>
<dbReference type="EMBL" id="CP001110">
    <property type="protein sequence ID" value="ACF44951.1"/>
    <property type="molecule type" value="Genomic_DNA"/>
</dbReference>
<dbReference type="GO" id="GO:0005886">
    <property type="term" value="C:plasma membrane"/>
    <property type="evidence" value="ECO:0007669"/>
    <property type="project" value="UniProtKB-SubCell"/>
</dbReference>
<feature type="binding site" evidence="11">
    <location>
        <position position="77"/>
    </location>
    <ligand>
        <name>Na(+)</name>
        <dbReference type="ChEBI" id="CHEBI:29101"/>
        <note>structural</note>
    </ligand>
</feature>
<protein>
    <recommendedName>
        <fullName evidence="11">Fluoride-specific ion channel FluC</fullName>
    </recommendedName>
</protein>
<feature type="binding site" evidence="11">
    <location>
        <position position="80"/>
    </location>
    <ligand>
        <name>Na(+)</name>
        <dbReference type="ChEBI" id="CHEBI:29101"/>
        <note>structural</note>
    </ligand>
</feature>
<keyword evidence="3 11" id="KW-0997">Cell inner membrane</keyword>
<keyword evidence="11" id="KW-0813">Transport</keyword>
<dbReference type="Pfam" id="PF02537">
    <property type="entry name" value="CRCB"/>
    <property type="match status" value="1"/>
</dbReference>
<evidence type="ECO:0000256" key="2">
    <source>
        <dbReference type="ARBA" id="ARBA00022475"/>
    </source>
</evidence>
<dbReference type="Proteomes" id="UP000002724">
    <property type="component" value="Chromosome"/>
</dbReference>
<dbReference type="PANTHER" id="PTHR28259:SF1">
    <property type="entry name" value="FLUORIDE EXPORT PROTEIN 1-RELATED"/>
    <property type="match status" value="1"/>
</dbReference>
<dbReference type="STRING" id="324925.Ppha_2802"/>
<dbReference type="OrthoDB" id="9815830at2"/>
<evidence type="ECO:0000256" key="11">
    <source>
        <dbReference type="HAMAP-Rule" id="MF_00454"/>
    </source>
</evidence>
<organism evidence="12 13">
    <name type="scientific">Pelodictyon phaeoclathratiforme (strain DSM 5477 / BU-1)</name>
    <dbReference type="NCBI Taxonomy" id="324925"/>
    <lineage>
        <taxon>Bacteria</taxon>
        <taxon>Pseudomonadati</taxon>
        <taxon>Chlorobiota</taxon>
        <taxon>Chlorobiia</taxon>
        <taxon>Chlorobiales</taxon>
        <taxon>Chlorobiaceae</taxon>
        <taxon>Chlorobium/Pelodictyon group</taxon>
        <taxon>Pelodictyon</taxon>
    </lineage>
</organism>
<evidence type="ECO:0000256" key="1">
    <source>
        <dbReference type="ARBA" id="ARBA00004651"/>
    </source>
</evidence>
<dbReference type="AlphaFoldDB" id="B4SGW3"/>
<evidence type="ECO:0000256" key="5">
    <source>
        <dbReference type="ARBA" id="ARBA00022989"/>
    </source>
</evidence>
<keyword evidence="11" id="KW-0479">Metal-binding</keyword>
<keyword evidence="2 11" id="KW-1003">Cell membrane</keyword>
<dbReference type="NCBIfam" id="TIGR00494">
    <property type="entry name" value="crcB"/>
    <property type="match status" value="1"/>
</dbReference>
<name>B4SGW3_PELPB</name>
<evidence type="ECO:0000256" key="8">
    <source>
        <dbReference type="ARBA" id="ARBA00023303"/>
    </source>
</evidence>
<comment type="similarity">
    <text evidence="9 11">Belongs to the fluoride channel Fluc/FEX (TC 1.A.43) family.</text>
</comment>
<evidence type="ECO:0000256" key="6">
    <source>
        <dbReference type="ARBA" id="ARBA00023065"/>
    </source>
</evidence>
<dbReference type="RefSeq" id="WP_012509419.1">
    <property type="nucleotide sequence ID" value="NC_011060.1"/>
</dbReference>
<keyword evidence="13" id="KW-1185">Reference proteome</keyword>
<keyword evidence="8 11" id="KW-0407">Ion channel</keyword>
<keyword evidence="4 11" id="KW-0812">Transmembrane</keyword>
<evidence type="ECO:0000313" key="13">
    <source>
        <dbReference type="Proteomes" id="UP000002724"/>
    </source>
</evidence>
<dbReference type="PANTHER" id="PTHR28259">
    <property type="entry name" value="FLUORIDE EXPORT PROTEIN 1-RELATED"/>
    <property type="match status" value="1"/>
</dbReference>
<evidence type="ECO:0000256" key="3">
    <source>
        <dbReference type="ARBA" id="ARBA00022519"/>
    </source>
</evidence>
<proteinExistence type="inferred from homology"/>
<comment type="catalytic activity">
    <reaction evidence="10">
        <text>fluoride(in) = fluoride(out)</text>
        <dbReference type="Rhea" id="RHEA:76159"/>
        <dbReference type="ChEBI" id="CHEBI:17051"/>
    </reaction>
    <physiologicalReaction direction="left-to-right" evidence="10">
        <dbReference type="Rhea" id="RHEA:76160"/>
    </physiologicalReaction>
</comment>